<evidence type="ECO:0000259" key="2">
    <source>
        <dbReference type="Pfam" id="PF09925"/>
    </source>
</evidence>
<evidence type="ECO:0000313" key="4">
    <source>
        <dbReference type="Proteomes" id="UP000295281"/>
    </source>
</evidence>
<feature type="transmembrane region" description="Helical" evidence="1">
    <location>
        <begin position="51"/>
        <end position="72"/>
    </location>
</feature>
<gene>
    <name evidence="3" type="ORF">EV190_1382</name>
</gene>
<protein>
    <submittedName>
        <fullName evidence="3">Putative membrane protein DUF2157</fullName>
    </submittedName>
</protein>
<comment type="caution">
    <text evidence="3">The sequence shown here is derived from an EMBL/GenBank/DDBJ whole genome shotgun (WGS) entry which is preliminary data.</text>
</comment>
<reference evidence="3 4" key="1">
    <citation type="submission" date="2019-03" db="EMBL/GenBank/DDBJ databases">
        <title>Genomic Encyclopedia of Type Strains, Phase IV (KMG-IV): sequencing the most valuable type-strain genomes for metagenomic binning, comparative biology and taxonomic classification.</title>
        <authorList>
            <person name="Goeker M."/>
        </authorList>
    </citation>
    <scope>NUCLEOTIDE SEQUENCE [LARGE SCALE GENOMIC DNA]</scope>
    <source>
        <strain evidence="3 4">DSM 46770</strain>
    </source>
</reference>
<dbReference type="Pfam" id="PF09925">
    <property type="entry name" value="DUF2157"/>
    <property type="match status" value="1"/>
</dbReference>
<keyword evidence="1" id="KW-0812">Transmembrane</keyword>
<dbReference type="RefSeq" id="WP_133743681.1">
    <property type="nucleotide sequence ID" value="NZ_SNYN01000038.1"/>
</dbReference>
<feature type="transmembrane region" description="Helical" evidence="1">
    <location>
        <begin position="165"/>
        <end position="184"/>
    </location>
</feature>
<accession>A0A4R6UD89</accession>
<feature type="transmembrane region" description="Helical" evidence="1">
    <location>
        <begin position="242"/>
        <end position="259"/>
    </location>
</feature>
<dbReference type="EMBL" id="SNYN01000038">
    <property type="protein sequence ID" value="TDQ43906.1"/>
    <property type="molecule type" value="Genomic_DNA"/>
</dbReference>
<keyword evidence="1" id="KW-0472">Membrane</keyword>
<evidence type="ECO:0000313" key="3">
    <source>
        <dbReference type="EMBL" id="TDQ43906.1"/>
    </source>
</evidence>
<evidence type="ECO:0000256" key="1">
    <source>
        <dbReference type="SAM" id="Phobius"/>
    </source>
</evidence>
<keyword evidence="4" id="KW-1185">Reference proteome</keyword>
<feature type="transmembrane region" description="Helical" evidence="1">
    <location>
        <begin position="78"/>
        <end position="104"/>
    </location>
</feature>
<feature type="transmembrane region" description="Helical" evidence="1">
    <location>
        <begin position="141"/>
        <end position="158"/>
    </location>
</feature>
<feature type="transmembrane region" description="Helical" evidence="1">
    <location>
        <begin position="266"/>
        <end position="285"/>
    </location>
</feature>
<sequence length="336" mass="33590">MANDRRTDDARDGALRALVADGVISPEQAEAVAGALRAAEDSGTQARWTEIVGFVGGGLVFAGAVALVAASWEDLTQLLRAGMLLVVAVVALVGGILAVGERLVRRGAVTDARRRIGGTLFVLTACTAAMSLGVATEPDVLVAPLLLGLVLAAAGYAAAPTVVGLLTCGVLSVWGTWTVVESLLPDGGEAVPYGLGALAVGLAWGALALLGPLPNRRTGLGIGASAALLGAQIPLFDGESHTTLAYALTMAVALLVLALHRWRRDWVLIVAGVVGVTLAVPEAIWDWTGGAIGGAAALLVAGLVLLAASGLGILLHRGGPTGSVGPVGEPGGGERA</sequence>
<dbReference type="Proteomes" id="UP000295281">
    <property type="component" value="Unassembled WGS sequence"/>
</dbReference>
<organism evidence="3 4">
    <name type="scientific">Actinorugispora endophytica</name>
    <dbReference type="NCBI Taxonomy" id="1605990"/>
    <lineage>
        <taxon>Bacteria</taxon>
        <taxon>Bacillati</taxon>
        <taxon>Actinomycetota</taxon>
        <taxon>Actinomycetes</taxon>
        <taxon>Streptosporangiales</taxon>
        <taxon>Nocardiopsidaceae</taxon>
        <taxon>Actinorugispora</taxon>
    </lineage>
</organism>
<feature type="domain" description="DUF2157" evidence="2">
    <location>
        <begin position="18"/>
        <end position="133"/>
    </location>
</feature>
<keyword evidence="1" id="KW-1133">Transmembrane helix</keyword>
<feature type="transmembrane region" description="Helical" evidence="1">
    <location>
        <begin position="291"/>
        <end position="315"/>
    </location>
</feature>
<feature type="transmembrane region" description="Helical" evidence="1">
    <location>
        <begin position="218"/>
        <end position="236"/>
    </location>
</feature>
<name>A0A4R6UD89_9ACTN</name>
<dbReference type="OrthoDB" id="3437010at2"/>
<dbReference type="InterPro" id="IPR018677">
    <property type="entry name" value="DUF2157"/>
</dbReference>
<proteinExistence type="predicted"/>
<dbReference type="AlphaFoldDB" id="A0A4R6UD89"/>
<feature type="transmembrane region" description="Helical" evidence="1">
    <location>
        <begin position="190"/>
        <end position="211"/>
    </location>
</feature>
<feature type="transmembrane region" description="Helical" evidence="1">
    <location>
        <begin position="116"/>
        <end position="135"/>
    </location>
</feature>